<dbReference type="OrthoDB" id="1434485at2"/>
<evidence type="ECO:0000313" key="2">
    <source>
        <dbReference type="EMBL" id="SHL54300.1"/>
    </source>
</evidence>
<feature type="region of interest" description="Disordered" evidence="1">
    <location>
        <begin position="198"/>
        <end position="218"/>
    </location>
</feature>
<proteinExistence type="predicted"/>
<dbReference type="STRING" id="1054996.SAMN05444414_11841"/>
<sequence length="218" mass="25373">MNMVPTIKLHLFFARDNSRAVILRQGPSKRYRMILWDRQTNRFEDGQWLDHKVYVERCNLSPDGKHFIYFALDGRWRSEGKGSYSAISRPPYFTALALFPQGHTWGGGGSFIDNAHYIVAGEGDIIGRASGLKRIREYDDRLRQSEKAEQTTPSDRFENDLYHTEQGRLYLRKAQELTLIRDFTDMAFTPIRAPYDWREADHPIPSQSPRQLCDGDRS</sequence>
<evidence type="ECO:0000313" key="3">
    <source>
        <dbReference type="Proteomes" id="UP000184191"/>
    </source>
</evidence>
<reference evidence="3" key="1">
    <citation type="submission" date="2016-11" db="EMBL/GenBank/DDBJ databases">
        <authorList>
            <person name="Varghese N."/>
            <person name="Submissions S."/>
        </authorList>
    </citation>
    <scope>NUCLEOTIDE SEQUENCE [LARGE SCALE GENOMIC DNA]</scope>
    <source>
        <strain evidence="3">DSM 29327</strain>
    </source>
</reference>
<dbReference type="Proteomes" id="UP000184191">
    <property type="component" value="Unassembled WGS sequence"/>
</dbReference>
<keyword evidence="3" id="KW-1185">Reference proteome</keyword>
<gene>
    <name evidence="2" type="ORF">SAMN05444414_11841</name>
</gene>
<dbReference type="RefSeq" id="WP_073199196.1">
    <property type="nucleotide sequence ID" value="NZ_FRBN01000018.1"/>
</dbReference>
<protein>
    <submittedName>
        <fullName evidence="2">Uncharacterized protein</fullName>
    </submittedName>
</protein>
<organism evidence="2 3">
    <name type="scientific">Roseovarius marisflavi</name>
    <dbReference type="NCBI Taxonomy" id="1054996"/>
    <lineage>
        <taxon>Bacteria</taxon>
        <taxon>Pseudomonadati</taxon>
        <taxon>Pseudomonadota</taxon>
        <taxon>Alphaproteobacteria</taxon>
        <taxon>Rhodobacterales</taxon>
        <taxon>Roseobacteraceae</taxon>
        <taxon>Roseovarius</taxon>
    </lineage>
</organism>
<name>A0A1M7BH39_9RHOB</name>
<accession>A0A1M7BH39</accession>
<dbReference type="EMBL" id="FRBN01000018">
    <property type="protein sequence ID" value="SHL54300.1"/>
    <property type="molecule type" value="Genomic_DNA"/>
</dbReference>
<dbReference type="AlphaFoldDB" id="A0A1M7BH39"/>
<dbReference type="SUPFAM" id="SSF82171">
    <property type="entry name" value="DPP6 N-terminal domain-like"/>
    <property type="match status" value="1"/>
</dbReference>
<evidence type="ECO:0000256" key="1">
    <source>
        <dbReference type="SAM" id="MobiDB-lite"/>
    </source>
</evidence>